<proteinExistence type="predicted"/>
<name>A0AAW0CZS9_9AGAR</name>
<reference evidence="1 2" key="1">
    <citation type="submission" date="2024-01" db="EMBL/GenBank/DDBJ databases">
        <title>A draft genome for a cacao thread blight-causing isolate of Paramarasmius palmivorus.</title>
        <authorList>
            <person name="Baruah I.K."/>
            <person name="Bukari Y."/>
            <person name="Amoako-Attah I."/>
            <person name="Meinhardt L.W."/>
            <person name="Bailey B.A."/>
            <person name="Cohen S.P."/>
        </authorList>
    </citation>
    <scope>NUCLEOTIDE SEQUENCE [LARGE SCALE GENOMIC DNA]</scope>
    <source>
        <strain evidence="1 2">GH-12</strain>
    </source>
</reference>
<evidence type="ECO:0000313" key="1">
    <source>
        <dbReference type="EMBL" id="KAK7043917.1"/>
    </source>
</evidence>
<accession>A0AAW0CZS9</accession>
<protein>
    <submittedName>
        <fullName evidence="1">Uncharacterized protein</fullName>
    </submittedName>
</protein>
<dbReference type="AlphaFoldDB" id="A0AAW0CZS9"/>
<dbReference type="Proteomes" id="UP001383192">
    <property type="component" value="Unassembled WGS sequence"/>
</dbReference>
<sequence length="175" mass="19128">MLIGSSKFLIKPTGQALRTIPSWIDVAAKNGYSPDMDIGHILSQFFSSQSEILFLVIFRVQRDNLNASATHQDTLLVRALGTVAGRVGGLNSYSDLAQKEWPLCSPLASSTTGAAEGYYVLEMAVEAQPPSVTWHARRASNEDQAKPLRSIHHADDARAIVIHGDGFYYDSPLQL</sequence>
<comment type="caution">
    <text evidence="1">The sequence shown here is derived from an EMBL/GenBank/DDBJ whole genome shotgun (WGS) entry which is preliminary data.</text>
</comment>
<organism evidence="1 2">
    <name type="scientific">Paramarasmius palmivorus</name>
    <dbReference type="NCBI Taxonomy" id="297713"/>
    <lineage>
        <taxon>Eukaryota</taxon>
        <taxon>Fungi</taxon>
        <taxon>Dikarya</taxon>
        <taxon>Basidiomycota</taxon>
        <taxon>Agaricomycotina</taxon>
        <taxon>Agaricomycetes</taxon>
        <taxon>Agaricomycetidae</taxon>
        <taxon>Agaricales</taxon>
        <taxon>Marasmiineae</taxon>
        <taxon>Marasmiaceae</taxon>
        <taxon>Paramarasmius</taxon>
    </lineage>
</organism>
<gene>
    <name evidence="1" type="ORF">VNI00_008083</name>
</gene>
<dbReference type="EMBL" id="JAYKXP010000027">
    <property type="protein sequence ID" value="KAK7043917.1"/>
    <property type="molecule type" value="Genomic_DNA"/>
</dbReference>
<evidence type="ECO:0000313" key="2">
    <source>
        <dbReference type="Proteomes" id="UP001383192"/>
    </source>
</evidence>
<keyword evidence="2" id="KW-1185">Reference proteome</keyword>